<proteinExistence type="predicted"/>
<evidence type="ECO:0000313" key="2">
    <source>
        <dbReference type="EMBL" id="DAF86518.1"/>
    </source>
</evidence>
<protein>
    <submittedName>
        <fullName evidence="2">Tail assembly chaperone</fullName>
    </submittedName>
</protein>
<reference evidence="2" key="1">
    <citation type="journal article" date="2021" name="Proc. Natl. Acad. Sci. U.S.A.">
        <title>A Catalog of Tens of Thousands of Viruses from Human Metagenomes Reveals Hidden Associations with Chronic Diseases.</title>
        <authorList>
            <person name="Tisza M.J."/>
            <person name="Buck C.B."/>
        </authorList>
    </citation>
    <scope>NUCLEOTIDE SEQUENCE</scope>
    <source>
        <strain evidence="2">CtkI07</strain>
    </source>
</reference>
<name>A0A8S5TWE5_9CAUD</name>
<dbReference type="InterPro" id="IPR024410">
    <property type="entry name" value="Phage_TAC_12"/>
</dbReference>
<organism evidence="2">
    <name type="scientific">Siphoviridae sp. ctkI07</name>
    <dbReference type="NCBI Taxonomy" id="2825640"/>
    <lineage>
        <taxon>Viruses</taxon>
        <taxon>Duplodnaviria</taxon>
        <taxon>Heunggongvirae</taxon>
        <taxon>Uroviricota</taxon>
        <taxon>Caudoviricetes</taxon>
    </lineage>
</organism>
<dbReference type="EMBL" id="BK015947">
    <property type="protein sequence ID" value="DAF86518.1"/>
    <property type="molecule type" value="Genomic_DNA"/>
</dbReference>
<dbReference type="Pfam" id="PF12363">
    <property type="entry name" value="Phage_TAC_12"/>
    <property type="match status" value="1"/>
</dbReference>
<feature type="coiled-coil region" evidence="1">
    <location>
        <begin position="99"/>
        <end position="126"/>
    </location>
</feature>
<accession>A0A8S5TWE5</accession>
<keyword evidence="1" id="KW-0175">Coiled coil</keyword>
<sequence>MELTIKGQVYQFNFGMGFLREMNRKVTVPVDGIKDVKRHIGLRYTVSGIMDGDVEALEELLVAANKDQAPRVTTALLDEYIDDPETDIDQLFEDVLGFLKNANATKKCLQEIEKAIEEEKAKQEAAKK</sequence>
<evidence type="ECO:0000256" key="1">
    <source>
        <dbReference type="SAM" id="Coils"/>
    </source>
</evidence>